<dbReference type="SMART" id="SM00904">
    <property type="entry name" value="Flavokinase"/>
    <property type="match status" value="1"/>
</dbReference>
<comment type="caution">
    <text evidence="16">The sequence shown here is derived from an EMBL/GenBank/DDBJ whole genome shotgun (WGS) entry which is preliminary data.</text>
</comment>
<dbReference type="NCBIfam" id="TIGR00083">
    <property type="entry name" value="ribF"/>
    <property type="match status" value="1"/>
</dbReference>
<dbReference type="EC" id="2.7.7.2" evidence="14"/>
<keyword evidence="9 14" id="KW-0274">FAD</keyword>
<dbReference type="PIRSF" id="PIRSF004491">
    <property type="entry name" value="FAD_Synth"/>
    <property type="match status" value="1"/>
</dbReference>
<dbReference type="CDD" id="cd02064">
    <property type="entry name" value="FAD_synthetase_N"/>
    <property type="match status" value="1"/>
</dbReference>
<dbReference type="EMBL" id="LGFO01000039">
    <property type="protein sequence ID" value="KUK36802.1"/>
    <property type="molecule type" value="Genomic_DNA"/>
</dbReference>
<protein>
    <recommendedName>
        <fullName evidence="14">Riboflavin biosynthesis protein</fullName>
    </recommendedName>
    <domain>
        <recommendedName>
            <fullName evidence="14">Riboflavin kinase</fullName>
            <ecNumber evidence="14">2.7.1.26</ecNumber>
        </recommendedName>
        <alternativeName>
            <fullName evidence="14">Flavokinase</fullName>
        </alternativeName>
    </domain>
    <domain>
        <recommendedName>
            <fullName evidence="14">FMN adenylyltransferase</fullName>
            <ecNumber evidence="14">2.7.7.2</ecNumber>
        </recommendedName>
        <alternativeName>
            <fullName evidence="14">FAD pyrophosphorylase</fullName>
        </alternativeName>
        <alternativeName>
            <fullName evidence="14">FAD synthase</fullName>
        </alternativeName>
    </domain>
</protein>
<organism evidence="16 17">
    <name type="scientific">Thermacetogenium phaeum</name>
    <dbReference type="NCBI Taxonomy" id="85874"/>
    <lineage>
        <taxon>Bacteria</taxon>
        <taxon>Bacillati</taxon>
        <taxon>Bacillota</taxon>
        <taxon>Clostridia</taxon>
        <taxon>Thermoanaerobacterales</taxon>
        <taxon>Thermoanaerobacteraceae</taxon>
        <taxon>Thermacetogenium</taxon>
    </lineage>
</organism>
<comment type="catalytic activity">
    <reaction evidence="13 14">
        <text>FMN + ATP + H(+) = FAD + diphosphate</text>
        <dbReference type="Rhea" id="RHEA:17237"/>
        <dbReference type="ChEBI" id="CHEBI:15378"/>
        <dbReference type="ChEBI" id="CHEBI:30616"/>
        <dbReference type="ChEBI" id="CHEBI:33019"/>
        <dbReference type="ChEBI" id="CHEBI:57692"/>
        <dbReference type="ChEBI" id="CHEBI:58210"/>
        <dbReference type="EC" id="2.7.7.2"/>
    </reaction>
</comment>
<dbReference type="InterPro" id="IPR015864">
    <property type="entry name" value="FAD_synthase"/>
</dbReference>
<dbReference type="NCBIfam" id="NF004162">
    <property type="entry name" value="PRK05627.1-5"/>
    <property type="match status" value="1"/>
</dbReference>
<sequence>MKVLQELDQTFSDQKLILALGNFDGVHRGHKLLLEEMCRFASRLEAVPAALLFYPHPQQVLNPEKAPGLIIDNEKKLELMEALGIEAVIMLPFDRQMAALSPQQFIEEILVAKLKVTGVFVGFNYRFGCGATGTPELLLDYGKRLNFYVRVMPPVILNGTPVSSTSVRSALLEGDISEAKSLLGYWPVIRGRVVPGDGRGKKLGYPTANIQVPEQMLVPRSGVYACQALLEGDFYPAVLNIGKHPTFGCSRNPLIEVHLLNFRGNIYGAKMEIRLFQRLRSEKKFASKQDLINQIRKDVESAVRILEKIEAFSVC</sequence>
<dbReference type="InterPro" id="IPR015865">
    <property type="entry name" value="Riboflavin_kinase_bac/euk"/>
</dbReference>
<dbReference type="PATRIC" id="fig|85874.4.peg.1627"/>
<dbReference type="Proteomes" id="UP000053326">
    <property type="component" value="Unassembled WGS sequence"/>
</dbReference>
<dbReference type="Gene3D" id="2.40.30.30">
    <property type="entry name" value="Riboflavin kinase-like"/>
    <property type="match status" value="1"/>
</dbReference>
<evidence type="ECO:0000256" key="8">
    <source>
        <dbReference type="ARBA" id="ARBA00022777"/>
    </source>
</evidence>
<evidence type="ECO:0000256" key="9">
    <source>
        <dbReference type="ARBA" id="ARBA00022827"/>
    </source>
</evidence>
<comment type="catalytic activity">
    <reaction evidence="12 14">
        <text>riboflavin + ATP = FMN + ADP + H(+)</text>
        <dbReference type="Rhea" id="RHEA:14357"/>
        <dbReference type="ChEBI" id="CHEBI:15378"/>
        <dbReference type="ChEBI" id="CHEBI:30616"/>
        <dbReference type="ChEBI" id="CHEBI:57986"/>
        <dbReference type="ChEBI" id="CHEBI:58210"/>
        <dbReference type="ChEBI" id="CHEBI:456216"/>
        <dbReference type="EC" id="2.7.1.26"/>
    </reaction>
</comment>
<evidence type="ECO:0000256" key="7">
    <source>
        <dbReference type="ARBA" id="ARBA00022741"/>
    </source>
</evidence>
<keyword evidence="7 14" id="KW-0547">Nucleotide-binding</keyword>
<dbReference type="PANTHER" id="PTHR22749:SF6">
    <property type="entry name" value="RIBOFLAVIN KINASE"/>
    <property type="match status" value="1"/>
</dbReference>
<dbReference type="GO" id="GO:0009398">
    <property type="term" value="P:FMN biosynthetic process"/>
    <property type="evidence" value="ECO:0007669"/>
    <property type="project" value="UniProtKB-UniRule"/>
</dbReference>
<dbReference type="PANTHER" id="PTHR22749">
    <property type="entry name" value="RIBOFLAVIN KINASE/FMN ADENYLYLTRANSFERASE"/>
    <property type="match status" value="1"/>
</dbReference>
<evidence type="ECO:0000256" key="10">
    <source>
        <dbReference type="ARBA" id="ARBA00022840"/>
    </source>
</evidence>
<dbReference type="GO" id="GO:0003919">
    <property type="term" value="F:FMN adenylyltransferase activity"/>
    <property type="evidence" value="ECO:0007669"/>
    <property type="project" value="UniProtKB-UniRule"/>
</dbReference>
<dbReference type="AlphaFoldDB" id="A0A101FGW3"/>
<evidence type="ECO:0000313" key="16">
    <source>
        <dbReference type="EMBL" id="KUK36802.1"/>
    </source>
</evidence>
<dbReference type="GO" id="GO:0008531">
    <property type="term" value="F:riboflavin kinase activity"/>
    <property type="evidence" value="ECO:0007669"/>
    <property type="project" value="UniProtKB-UniRule"/>
</dbReference>
<proteinExistence type="inferred from homology"/>
<dbReference type="SUPFAM" id="SSF82114">
    <property type="entry name" value="Riboflavin kinase-like"/>
    <property type="match status" value="1"/>
</dbReference>
<keyword evidence="4 14" id="KW-0288">FMN</keyword>
<evidence type="ECO:0000256" key="2">
    <source>
        <dbReference type="ARBA" id="ARBA00005201"/>
    </source>
</evidence>
<evidence type="ECO:0000313" key="17">
    <source>
        <dbReference type="Proteomes" id="UP000053326"/>
    </source>
</evidence>
<evidence type="ECO:0000256" key="11">
    <source>
        <dbReference type="ARBA" id="ARBA00023268"/>
    </source>
</evidence>
<comment type="similarity">
    <text evidence="14">Belongs to the ribF family.</text>
</comment>
<dbReference type="GO" id="GO:0006747">
    <property type="term" value="P:FAD biosynthetic process"/>
    <property type="evidence" value="ECO:0007669"/>
    <property type="project" value="UniProtKB-UniRule"/>
</dbReference>
<evidence type="ECO:0000256" key="4">
    <source>
        <dbReference type="ARBA" id="ARBA00022643"/>
    </source>
</evidence>
<gene>
    <name evidence="16" type="ORF">XD66_0481</name>
</gene>
<keyword evidence="6 14" id="KW-0548">Nucleotidyltransferase</keyword>
<reference evidence="17" key="1">
    <citation type="journal article" date="2015" name="MBio">
        <title>Genome-Resolved Metagenomic Analysis Reveals Roles for Candidate Phyla and Other Microbial Community Members in Biogeochemical Transformations in Oil Reservoirs.</title>
        <authorList>
            <person name="Hu P."/>
            <person name="Tom L."/>
            <person name="Singh A."/>
            <person name="Thomas B.C."/>
            <person name="Baker B.J."/>
            <person name="Piceno Y.M."/>
            <person name="Andersen G.L."/>
            <person name="Banfield J.F."/>
        </authorList>
    </citation>
    <scope>NUCLEOTIDE SEQUENCE [LARGE SCALE GENOMIC DNA]</scope>
</reference>
<evidence type="ECO:0000256" key="14">
    <source>
        <dbReference type="PIRNR" id="PIRNR004491"/>
    </source>
</evidence>
<evidence type="ECO:0000256" key="5">
    <source>
        <dbReference type="ARBA" id="ARBA00022679"/>
    </source>
</evidence>
<dbReference type="FunFam" id="3.40.50.620:FF:000021">
    <property type="entry name" value="Riboflavin biosynthesis protein"/>
    <property type="match status" value="1"/>
</dbReference>
<dbReference type="Pfam" id="PF06574">
    <property type="entry name" value="FAD_syn"/>
    <property type="match status" value="1"/>
</dbReference>
<evidence type="ECO:0000256" key="12">
    <source>
        <dbReference type="ARBA" id="ARBA00047880"/>
    </source>
</evidence>
<evidence type="ECO:0000256" key="6">
    <source>
        <dbReference type="ARBA" id="ARBA00022695"/>
    </source>
</evidence>
<dbReference type="EC" id="2.7.1.26" evidence="14"/>
<evidence type="ECO:0000256" key="1">
    <source>
        <dbReference type="ARBA" id="ARBA00004726"/>
    </source>
</evidence>
<evidence type="ECO:0000259" key="15">
    <source>
        <dbReference type="SMART" id="SM00904"/>
    </source>
</evidence>
<dbReference type="UniPathway" id="UPA00277">
    <property type="reaction ID" value="UER00407"/>
</dbReference>
<dbReference type="GO" id="GO:0009231">
    <property type="term" value="P:riboflavin biosynthetic process"/>
    <property type="evidence" value="ECO:0007669"/>
    <property type="project" value="InterPro"/>
</dbReference>
<dbReference type="NCBIfam" id="NF004160">
    <property type="entry name" value="PRK05627.1-3"/>
    <property type="match status" value="1"/>
</dbReference>
<name>A0A101FGW3_9THEO</name>
<keyword evidence="8 14" id="KW-0418">Kinase</keyword>
<dbReference type="InterPro" id="IPR023465">
    <property type="entry name" value="Riboflavin_kinase_dom_sf"/>
</dbReference>
<dbReference type="InterPro" id="IPR014729">
    <property type="entry name" value="Rossmann-like_a/b/a_fold"/>
</dbReference>
<accession>A0A101FGW3</accession>
<dbReference type="Pfam" id="PF01687">
    <property type="entry name" value="Flavokinase"/>
    <property type="match status" value="1"/>
</dbReference>
<dbReference type="InterPro" id="IPR002606">
    <property type="entry name" value="Riboflavin_kinase_bac"/>
</dbReference>
<comment type="pathway">
    <text evidence="1 14">Cofactor biosynthesis; FAD biosynthesis; FAD from FMN: step 1/1.</text>
</comment>
<feature type="domain" description="Riboflavin kinase" evidence="15">
    <location>
        <begin position="182"/>
        <end position="307"/>
    </location>
</feature>
<evidence type="ECO:0000256" key="3">
    <source>
        <dbReference type="ARBA" id="ARBA00022630"/>
    </source>
</evidence>
<dbReference type="UniPathway" id="UPA00276">
    <property type="reaction ID" value="UER00406"/>
</dbReference>
<dbReference type="Gene3D" id="3.40.50.620">
    <property type="entry name" value="HUPs"/>
    <property type="match status" value="1"/>
</dbReference>
<keyword evidence="3 14" id="KW-0285">Flavoprotein</keyword>
<keyword evidence="11" id="KW-0511">Multifunctional enzyme</keyword>
<dbReference type="SUPFAM" id="SSF52374">
    <property type="entry name" value="Nucleotidylyl transferase"/>
    <property type="match status" value="1"/>
</dbReference>
<keyword evidence="5 14" id="KW-0808">Transferase</keyword>
<keyword evidence="10 14" id="KW-0067">ATP-binding</keyword>
<dbReference type="InterPro" id="IPR023468">
    <property type="entry name" value="Riboflavin_kinase"/>
</dbReference>
<dbReference type="GO" id="GO:0005524">
    <property type="term" value="F:ATP binding"/>
    <property type="evidence" value="ECO:0007669"/>
    <property type="project" value="UniProtKB-UniRule"/>
</dbReference>
<comment type="pathway">
    <text evidence="2 14">Cofactor biosynthesis; FMN biosynthesis; FMN from riboflavin (ATP route): step 1/1.</text>
</comment>
<evidence type="ECO:0000256" key="13">
    <source>
        <dbReference type="ARBA" id="ARBA00049494"/>
    </source>
</evidence>